<name>A0A1V1NXB2_9BACT</name>
<evidence type="ECO:0000256" key="5">
    <source>
        <dbReference type="ARBA" id="ARBA00022989"/>
    </source>
</evidence>
<dbReference type="GO" id="GO:0005886">
    <property type="term" value="C:plasma membrane"/>
    <property type="evidence" value="ECO:0007669"/>
    <property type="project" value="UniProtKB-SubCell"/>
</dbReference>
<keyword evidence="3" id="KW-1003">Cell membrane</keyword>
<dbReference type="Proteomes" id="UP000189670">
    <property type="component" value="Unassembled WGS sequence"/>
</dbReference>
<evidence type="ECO:0000256" key="6">
    <source>
        <dbReference type="ARBA" id="ARBA00023136"/>
    </source>
</evidence>
<evidence type="ECO:0000313" key="9">
    <source>
        <dbReference type="Proteomes" id="UP000189670"/>
    </source>
</evidence>
<reference evidence="9" key="1">
    <citation type="submission" date="2012-11" db="EMBL/GenBank/DDBJ databases">
        <authorList>
            <person name="Lucero-Rivera Y.E."/>
            <person name="Tovar-Ramirez D."/>
        </authorList>
    </citation>
    <scope>NUCLEOTIDE SEQUENCE [LARGE SCALE GENOMIC DNA]</scope>
    <source>
        <strain evidence="9">Araruama</strain>
    </source>
</reference>
<dbReference type="Pfam" id="PF03773">
    <property type="entry name" value="ArsP_1"/>
    <property type="match status" value="1"/>
</dbReference>
<dbReference type="AlphaFoldDB" id="A0A1V1NXB2"/>
<dbReference type="EMBL" id="ATBP01001544">
    <property type="protein sequence ID" value="ETR67136.1"/>
    <property type="molecule type" value="Genomic_DNA"/>
</dbReference>
<feature type="transmembrane region" description="Helical" evidence="7">
    <location>
        <begin position="7"/>
        <end position="28"/>
    </location>
</feature>
<dbReference type="InterPro" id="IPR005524">
    <property type="entry name" value="DUF318"/>
</dbReference>
<feature type="transmembrane region" description="Helical" evidence="7">
    <location>
        <begin position="76"/>
        <end position="96"/>
    </location>
</feature>
<evidence type="ECO:0000256" key="2">
    <source>
        <dbReference type="ARBA" id="ARBA00006386"/>
    </source>
</evidence>
<gene>
    <name evidence="8" type="ORF">OMM_11915</name>
</gene>
<feature type="transmembrane region" description="Helical" evidence="7">
    <location>
        <begin position="108"/>
        <end position="129"/>
    </location>
</feature>
<accession>A0A1V1NXB2</accession>
<comment type="caution">
    <text evidence="8">The sequence shown here is derived from an EMBL/GenBank/DDBJ whole genome shotgun (WGS) entry which is preliminary data.</text>
</comment>
<comment type="subcellular location">
    <subcellularLocation>
        <location evidence="1">Cell membrane</location>
        <topology evidence="1">Multi-pass membrane protein</topology>
    </subcellularLocation>
</comment>
<feature type="transmembrane region" description="Helical" evidence="7">
    <location>
        <begin position="43"/>
        <end position="64"/>
    </location>
</feature>
<keyword evidence="6 7" id="KW-0472">Membrane</keyword>
<sequence length="133" mass="14681">MIAWKRFIKILPAFVQMLIIVSVILYFIPPDVITKYLGPGNKWIGVFTGSLLGAISLMPGFIAYPLAGILLKEGVSYMAIASFVTTLMMVGILTYPVEKKYFGAKVTIFRNLLGFINAIFIALIIGLLYGELI</sequence>
<proteinExistence type="inferred from homology"/>
<evidence type="ECO:0000256" key="1">
    <source>
        <dbReference type="ARBA" id="ARBA00004651"/>
    </source>
</evidence>
<keyword evidence="4 7" id="KW-0812">Transmembrane</keyword>
<evidence type="ECO:0000256" key="7">
    <source>
        <dbReference type="SAM" id="Phobius"/>
    </source>
</evidence>
<comment type="similarity">
    <text evidence="2">Belongs to the UPF0718 family.</text>
</comment>
<evidence type="ECO:0000256" key="3">
    <source>
        <dbReference type="ARBA" id="ARBA00022475"/>
    </source>
</evidence>
<evidence type="ECO:0000256" key="4">
    <source>
        <dbReference type="ARBA" id="ARBA00022692"/>
    </source>
</evidence>
<protein>
    <recommendedName>
        <fullName evidence="10">Permease</fullName>
    </recommendedName>
</protein>
<evidence type="ECO:0000313" key="8">
    <source>
        <dbReference type="EMBL" id="ETR67136.1"/>
    </source>
</evidence>
<keyword evidence="5 7" id="KW-1133">Transmembrane helix</keyword>
<organism evidence="8 9">
    <name type="scientific">Candidatus Magnetoglobus multicellularis str. Araruama</name>
    <dbReference type="NCBI Taxonomy" id="890399"/>
    <lineage>
        <taxon>Bacteria</taxon>
        <taxon>Pseudomonadati</taxon>
        <taxon>Thermodesulfobacteriota</taxon>
        <taxon>Desulfobacteria</taxon>
        <taxon>Desulfobacterales</taxon>
        <taxon>Desulfobacteraceae</taxon>
        <taxon>Candidatus Magnetoglobus</taxon>
    </lineage>
</organism>
<evidence type="ECO:0008006" key="10">
    <source>
        <dbReference type="Google" id="ProtNLM"/>
    </source>
</evidence>